<dbReference type="PRINTS" id="PR00988">
    <property type="entry name" value="URIDINKINASE"/>
</dbReference>
<dbReference type="GO" id="GO:0016301">
    <property type="term" value="F:kinase activity"/>
    <property type="evidence" value="ECO:0007669"/>
    <property type="project" value="UniProtKB-KW"/>
</dbReference>
<dbReference type="SUPFAM" id="SSF52540">
    <property type="entry name" value="P-loop containing nucleoside triphosphate hydrolases"/>
    <property type="match status" value="1"/>
</dbReference>
<evidence type="ECO:0000313" key="2">
    <source>
        <dbReference type="EMBL" id="GAA4004736.1"/>
    </source>
</evidence>
<name>A0ABP7S070_9PSEU</name>
<sequence>MGGSVAVGARGVRDSFPVSSSTLRARVVLLAGPSGSGKSTLAAHLGWPVLRLDDFYREGRDPRLPRDDAGAVDWDHPEAWNAEDAVTAITELAESGEVRAPIYDIASDSRSGERTVSVQDSPLFIAEGLFADRIVDGCRDAGVLADALVLAPSASLTAARRFARDVAEARKPVPVLLRRGLRLWREQPQVVQRCVAAGMRRSKPTAARAELRLLASPNALWGNEKVS</sequence>
<protein>
    <submittedName>
        <fullName evidence="2">Uridine kinase</fullName>
    </submittedName>
</protein>
<keyword evidence="2" id="KW-0418">Kinase</keyword>
<dbReference type="Pfam" id="PF00485">
    <property type="entry name" value="PRK"/>
    <property type="match status" value="1"/>
</dbReference>
<dbReference type="InterPro" id="IPR006083">
    <property type="entry name" value="PRK/URK"/>
</dbReference>
<gene>
    <name evidence="2" type="ORF">GCM10022247_27240</name>
</gene>
<dbReference type="EMBL" id="BAABAL010000008">
    <property type="protein sequence ID" value="GAA4004736.1"/>
    <property type="molecule type" value="Genomic_DNA"/>
</dbReference>
<comment type="caution">
    <text evidence="2">The sequence shown here is derived from an EMBL/GenBank/DDBJ whole genome shotgun (WGS) entry which is preliminary data.</text>
</comment>
<dbReference type="Gene3D" id="3.40.50.300">
    <property type="entry name" value="P-loop containing nucleotide triphosphate hydrolases"/>
    <property type="match status" value="1"/>
</dbReference>
<keyword evidence="3" id="KW-1185">Reference proteome</keyword>
<evidence type="ECO:0000313" key="3">
    <source>
        <dbReference type="Proteomes" id="UP001501747"/>
    </source>
</evidence>
<accession>A0ABP7S070</accession>
<proteinExistence type="predicted"/>
<feature type="domain" description="Phosphoribulokinase/uridine kinase" evidence="1">
    <location>
        <begin position="29"/>
        <end position="168"/>
    </location>
</feature>
<evidence type="ECO:0000259" key="1">
    <source>
        <dbReference type="Pfam" id="PF00485"/>
    </source>
</evidence>
<reference evidence="3" key="1">
    <citation type="journal article" date="2019" name="Int. J. Syst. Evol. Microbiol.">
        <title>The Global Catalogue of Microorganisms (GCM) 10K type strain sequencing project: providing services to taxonomists for standard genome sequencing and annotation.</title>
        <authorList>
            <consortium name="The Broad Institute Genomics Platform"/>
            <consortium name="The Broad Institute Genome Sequencing Center for Infectious Disease"/>
            <person name="Wu L."/>
            <person name="Ma J."/>
        </authorList>
    </citation>
    <scope>NUCLEOTIDE SEQUENCE [LARGE SCALE GENOMIC DNA]</scope>
    <source>
        <strain evidence="3">JCM 17342</strain>
    </source>
</reference>
<organism evidence="2 3">
    <name type="scientific">Allokutzneria multivorans</name>
    <dbReference type="NCBI Taxonomy" id="1142134"/>
    <lineage>
        <taxon>Bacteria</taxon>
        <taxon>Bacillati</taxon>
        <taxon>Actinomycetota</taxon>
        <taxon>Actinomycetes</taxon>
        <taxon>Pseudonocardiales</taxon>
        <taxon>Pseudonocardiaceae</taxon>
        <taxon>Allokutzneria</taxon>
    </lineage>
</organism>
<dbReference type="InterPro" id="IPR027417">
    <property type="entry name" value="P-loop_NTPase"/>
</dbReference>
<dbReference type="PANTHER" id="PTHR10285">
    <property type="entry name" value="URIDINE KINASE"/>
    <property type="match status" value="1"/>
</dbReference>
<keyword evidence="2" id="KW-0808">Transferase</keyword>
<dbReference type="Proteomes" id="UP001501747">
    <property type="component" value="Unassembled WGS sequence"/>
</dbReference>